<comment type="caution">
    <text evidence="13">The sequence shown here is derived from an EMBL/GenBank/DDBJ whole genome shotgun (WGS) entry which is preliminary data.</text>
</comment>
<keyword evidence="6" id="KW-0413">Isomerase</keyword>
<evidence type="ECO:0000313" key="13">
    <source>
        <dbReference type="EMBL" id="KAK3381089.1"/>
    </source>
</evidence>
<evidence type="ECO:0000313" key="14">
    <source>
        <dbReference type="Proteomes" id="UP001285441"/>
    </source>
</evidence>
<evidence type="ECO:0000256" key="5">
    <source>
        <dbReference type="ARBA" id="ARBA00022840"/>
    </source>
</evidence>
<evidence type="ECO:0000256" key="9">
    <source>
        <dbReference type="ARBA" id="ARBA00034808"/>
    </source>
</evidence>
<dbReference type="SMART" id="SM00490">
    <property type="entry name" value="HELICc"/>
    <property type="match status" value="1"/>
</dbReference>
<dbReference type="PROSITE" id="PS51192">
    <property type="entry name" value="HELICASE_ATP_BIND_1"/>
    <property type="match status" value="1"/>
</dbReference>
<evidence type="ECO:0000256" key="8">
    <source>
        <dbReference type="ARBA" id="ARBA00034617"/>
    </source>
</evidence>
<feature type="domain" description="Helicase C-terminal" evidence="12">
    <location>
        <begin position="290"/>
        <end position="475"/>
    </location>
</feature>
<dbReference type="SUPFAM" id="SSF52540">
    <property type="entry name" value="P-loop containing nucleoside triphosphate hydrolases"/>
    <property type="match status" value="1"/>
</dbReference>
<evidence type="ECO:0000256" key="7">
    <source>
        <dbReference type="ARBA" id="ARBA00023254"/>
    </source>
</evidence>
<feature type="domain" description="Helicase ATP-binding" evidence="11">
    <location>
        <begin position="73"/>
        <end position="247"/>
    </location>
</feature>
<dbReference type="Gene3D" id="3.40.50.300">
    <property type="entry name" value="P-loop containing nucleotide triphosphate hydrolases"/>
    <property type="match status" value="2"/>
</dbReference>
<dbReference type="GO" id="GO:0043138">
    <property type="term" value="F:3'-5' DNA helicase activity"/>
    <property type="evidence" value="ECO:0007669"/>
    <property type="project" value="UniProtKB-EC"/>
</dbReference>
<dbReference type="Pfam" id="PF00270">
    <property type="entry name" value="DEAD"/>
    <property type="match status" value="1"/>
</dbReference>
<evidence type="ECO:0000256" key="3">
    <source>
        <dbReference type="ARBA" id="ARBA00022801"/>
    </source>
</evidence>
<gene>
    <name evidence="13" type="ORF">B0H63DRAFT_434481</name>
</gene>
<dbReference type="InterPro" id="IPR014001">
    <property type="entry name" value="Helicase_ATP-bd"/>
</dbReference>
<evidence type="ECO:0000256" key="4">
    <source>
        <dbReference type="ARBA" id="ARBA00022806"/>
    </source>
</evidence>
<dbReference type="Proteomes" id="UP001285441">
    <property type="component" value="Unassembled WGS sequence"/>
</dbReference>
<evidence type="ECO:0000259" key="12">
    <source>
        <dbReference type="PROSITE" id="PS51194"/>
    </source>
</evidence>
<keyword evidence="5" id="KW-0067">ATP-binding</keyword>
<dbReference type="SUPFAM" id="SSF158702">
    <property type="entry name" value="Sec63 N-terminal domain-like"/>
    <property type="match status" value="1"/>
</dbReference>
<dbReference type="Pfam" id="PF23445">
    <property type="entry name" value="WHD_SNRNP200"/>
    <property type="match status" value="1"/>
</dbReference>
<reference evidence="13" key="2">
    <citation type="submission" date="2023-06" db="EMBL/GenBank/DDBJ databases">
        <authorList>
            <consortium name="Lawrence Berkeley National Laboratory"/>
            <person name="Haridas S."/>
            <person name="Hensen N."/>
            <person name="Bonometti L."/>
            <person name="Westerberg I."/>
            <person name="Brannstrom I.O."/>
            <person name="Guillou S."/>
            <person name="Cros-Aarteil S."/>
            <person name="Calhoun S."/>
            <person name="Kuo A."/>
            <person name="Mondo S."/>
            <person name="Pangilinan J."/>
            <person name="Riley R."/>
            <person name="LaButti K."/>
            <person name="Andreopoulos B."/>
            <person name="Lipzen A."/>
            <person name="Chen C."/>
            <person name="Yanf M."/>
            <person name="Daum C."/>
            <person name="Ng V."/>
            <person name="Clum A."/>
            <person name="Steindorff A."/>
            <person name="Ohm R."/>
            <person name="Martin F."/>
            <person name="Silar P."/>
            <person name="Natvig D."/>
            <person name="Lalanne C."/>
            <person name="Gautier V."/>
            <person name="Ament-velasquez S.L."/>
            <person name="Kruys A."/>
            <person name="Hutchinson M.I."/>
            <person name="Powell A.J."/>
            <person name="Barry K."/>
            <person name="Miller A.N."/>
            <person name="Grigoriev I.V."/>
            <person name="Debuchy R."/>
            <person name="Gladieux P."/>
            <person name="Thoren M.H."/>
            <person name="Johannesson H."/>
        </authorList>
    </citation>
    <scope>NUCLEOTIDE SEQUENCE</scope>
    <source>
        <strain evidence="13">CBS 232.78</strain>
    </source>
</reference>
<dbReference type="CDD" id="cd18795">
    <property type="entry name" value="SF2_C_Ski2"/>
    <property type="match status" value="1"/>
</dbReference>
<accession>A0AAE0NGK4</accession>
<dbReference type="EMBL" id="JAULSW010000005">
    <property type="protein sequence ID" value="KAK3381089.1"/>
    <property type="molecule type" value="Genomic_DNA"/>
</dbReference>
<sequence>MNGFSQQDAFTPSAYASSPSFWTSSPAVQASKNSSPPVVNSVQLVNIRQALPDIFGAIFPYALFNAVQSKCFDPVYKSNDNVVVSAPTGSGKTAILELAICKLALDRGAQNFKIVYQAPTKALCSERARDWEKKFNHMNLKCAELTGDTSPAETRRVGEASIIITTPEKWDSITRKWQDHRRLLQMVELFLIDEVHILKDVRGATLEAVVSRMKTIGANVRFIALSATVPNSDDIATWLGRNHTNPQLPAHRETFGEEFRPVKLQKFVHAFDVKANDFQFDMWLNSRLPGILQRHTRRKPILIFCFTRKSCEMTASSLADLVASQPDHEKLWTIPAQKIPVTSLELQRLVQLGVAFHHAGLDPQDRIAVEQHFLRGQISVICCTSTLAVGVNLPCHTVVLKGTMSFADDRLQECSDLEVMQMLGRAGRPQFDDSAVAIILTRQHNRERYEKMISGREILESTLHLNLIEHLNSEVCLGTVSDMTTAKTWLSGTFLSVRLQRNPAHYQLHNGSNGSSIEDVLEDICQRDITQLKEAGLVSHRDQRLAPSEHGRAMSKYMVEFSTMKLILAIPRGAPMSSLLTILSQASEFKEFRFKPLERPMFRDINPSPFMMFPVKEMICRTDHKISLLVQAELGAVPYPDTLEAAKIRRQLLAEKKIVLERMQRLLRCVVDCKGIGRDGIGMRHALELARAVSARAWEGRPTQLTQIPNIGPVGMRKLSGKGIQTVLELADKEFDEIERLMVRQTPFGTKTKEFLDKFPRLTLHAASNTTQPTKNQPATTTMVATLFYSNQKGAPHWLGKPPALTFMAESSTGDLVYFWRGSIRQLENQAGVELKFTLRPEEAGEWVSCRFSCEEIVGTEVSTVVYHNPLSSTVPAELAGPETMRARLRPRRQVQPQAPAVEDYLGDDDIDDDDLIQAAETVSSRIQAQKGPVPNTLRATAPRARWAGDTHAHGGDEYPTVQDLLAHRIPDPDEIVQSVECDPPSDYEYEPEPIKLPNGRYQCNHPCTGTGRTRAGNPCSHRCCKAGLVKARRKPQQKARKRESTVEGDNIEVRLSSPPSVKRRRVIEGEKQPTPENSPIMTFHGLPAAVPTNMSWQDMVLGLDNNMKNVGFIDLSISDDESEMPNTNKPDAIPVPPPLRQAETHAHPERSSSPIICGEEPSFFELAWPREEASPVQQAEEFVFLPPPATFAPPLPPMLSAPRFPMDDDFLDLALANEWEALEVQEAQRSPFKVGAVDDVLYVGPLEGFGEPREGSFDSEMRARIPARNEADISRIPNPLAHREPATINPALLMKWGIQQEDHPAEEYDADDVNPAWLDDVEEDVVDMFRGFSNFI</sequence>
<keyword evidence="4" id="KW-0347">Helicase</keyword>
<keyword evidence="7" id="KW-0469">Meiosis</keyword>
<dbReference type="InterPro" id="IPR011545">
    <property type="entry name" value="DEAD/DEAH_box_helicase_dom"/>
</dbReference>
<dbReference type="Pfam" id="PF02889">
    <property type="entry name" value="Sec63"/>
    <property type="match status" value="1"/>
</dbReference>
<evidence type="ECO:0000256" key="1">
    <source>
        <dbReference type="ARBA" id="ARBA00010140"/>
    </source>
</evidence>
<dbReference type="GO" id="GO:0003676">
    <property type="term" value="F:nucleic acid binding"/>
    <property type="evidence" value="ECO:0007669"/>
    <property type="project" value="InterPro"/>
</dbReference>
<dbReference type="SMART" id="SM00487">
    <property type="entry name" value="DEXDc"/>
    <property type="match status" value="1"/>
</dbReference>
<dbReference type="InterPro" id="IPR036388">
    <property type="entry name" value="WH-like_DNA-bd_sf"/>
</dbReference>
<evidence type="ECO:0000256" key="10">
    <source>
        <dbReference type="ARBA" id="ARBA00048988"/>
    </source>
</evidence>
<proteinExistence type="inferred from homology"/>
<dbReference type="PANTHER" id="PTHR47835:SF3">
    <property type="entry name" value="HELICASE FOR MEIOSIS 1"/>
    <property type="match status" value="1"/>
</dbReference>
<dbReference type="PROSITE" id="PS51194">
    <property type="entry name" value="HELICASE_CTER"/>
    <property type="match status" value="1"/>
</dbReference>
<dbReference type="InterPro" id="IPR027417">
    <property type="entry name" value="P-loop_NTPase"/>
</dbReference>
<dbReference type="SMART" id="SM00973">
    <property type="entry name" value="Sec63"/>
    <property type="match status" value="1"/>
</dbReference>
<dbReference type="FunFam" id="1.10.10.10:FF:000012">
    <property type="entry name" value="U5 small nuclear ribonucleoprotein helicase"/>
    <property type="match status" value="1"/>
</dbReference>
<keyword evidence="14" id="KW-1185">Reference proteome</keyword>
<name>A0AAE0NGK4_9PEZI</name>
<dbReference type="Gene3D" id="1.10.10.10">
    <property type="entry name" value="Winged helix-like DNA-binding domain superfamily/Winged helix DNA-binding domain"/>
    <property type="match status" value="1"/>
</dbReference>
<organism evidence="13 14">
    <name type="scientific">Podospora didyma</name>
    <dbReference type="NCBI Taxonomy" id="330526"/>
    <lineage>
        <taxon>Eukaryota</taxon>
        <taxon>Fungi</taxon>
        <taxon>Dikarya</taxon>
        <taxon>Ascomycota</taxon>
        <taxon>Pezizomycotina</taxon>
        <taxon>Sordariomycetes</taxon>
        <taxon>Sordariomycetidae</taxon>
        <taxon>Sordariales</taxon>
        <taxon>Podosporaceae</taxon>
        <taxon>Podospora</taxon>
    </lineage>
</organism>
<evidence type="ECO:0000256" key="6">
    <source>
        <dbReference type="ARBA" id="ARBA00023235"/>
    </source>
</evidence>
<dbReference type="PANTHER" id="PTHR47835">
    <property type="entry name" value="HFM1, ATP DEPENDENT DNA HELICASE HOMOLOG"/>
    <property type="match status" value="1"/>
</dbReference>
<dbReference type="InterPro" id="IPR004179">
    <property type="entry name" value="Sec63-dom"/>
</dbReference>
<keyword evidence="3" id="KW-0378">Hydrolase</keyword>
<protein>
    <recommendedName>
        <fullName evidence="9">DNA 3'-5' helicase</fullName>
        <ecNumber evidence="9">5.6.2.4</ecNumber>
    </recommendedName>
</protein>
<keyword evidence="2" id="KW-0547">Nucleotide-binding</keyword>
<comment type="similarity">
    <text evidence="1">Belongs to the helicase family. SKI2 subfamily.</text>
</comment>
<dbReference type="Gene3D" id="1.10.3380.10">
    <property type="entry name" value="Sec63 N-terminal domain-like domain"/>
    <property type="match status" value="1"/>
</dbReference>
<comment type="catalytic activity">
    <reaction evidence="10">
        <text>ATP + H2O = ADP + phosphate + H(+)</text>
        <dbReference type="Rhea" id="RHEA:13065"/>
        <dbReference type="ChEBI" id="CHEBI:15377"/>
        <dbReference type="ChEBI" id="CHEBI:15378"/>
        <dbReference type="ChEBI" id="CHEBI:30616"/>
        <dbReference type="ChEBI" id="CHEBI:43474"/>
        <dbReference type="ChEBI" id="CHEBI:456216"/>
        <dbReference type="EC" id="5.6.2.4"/>
    </reaction>
</comment>
<dbReference type="FunFam" id="1.10.3380.10:FF:000012">
    <property type="entry name" value="DEAD/DEAH box DNA helicase"/>
    <property type="match status" value="1"/>
</dbReference>
<reference evidence="13" key="1">
    <citation type="journal article" date="2023" name="Mol. Phylogenet. Evol.">
        <title>Genome-scale phylogeny and comparative genomics of the fungal order Sordariales.</title>
        <authorList>
            <person name="Hensen N."/>
            <person name="Bonometti L."/>
            <person name="Westerberg I."/>
            <person name="Brannstrom I.O."/>
            <person name="Guillou S."/>
            <person name="Cros-Aarteil S."/>
            <person name="Calhoun S."/>
            <person name="Haridas S."/>
            <person name="Kuo A."/>
            <person name="Mondo S."/>
            <person name="Pangilinan J."/>
            <person name="Riley R."/>
            <person name="LaButti K."/>
            <person name="Andreopoulos B."/>
            <person name="Lipzen A."/>
            <person name="Chen C."/>
            <person name="Yan M."/>
            <person name="Daum C."/>
            <person name="Ng V."/>
            <person name="Clum A."/>
            <person name="Steindorff A."/>
            <person name="Ohm R.A."/>
            <person name="Martin F."/>
            <person name="Silar P."/>
            <person name="Natvig D.O."/>
            <person name="Lalanne C."/>
            <person name="Gautier V."/>
            <person name="Ament-Velasquez S.L."/>
            <person name="Kruys A."/>
            <person name="Hutchinson M.I."/>
            <person name="Powell A.J."/>
            <person name="Barry K."/>
            <person name="Miller A.N."/>
            <person name="Grigoriev I.V."/>
            <person name="Debuchy R."/>
            <person name="Gladieux P."/>
            <person name="Hiltunen Thoren M."/>
            <person name="Johannesson H."/>
        </authorList>
    </citation>
    <scope>NUCLEOTIDE SEQUENCE</scope>
    <source>
        <strain evidence="13">CBS 232.78</strain>
    </source>
</reference>
<dbReference type="Pfam" id="PF00271">
    <property type="entry name" value="Helicase_C"/>
    <property type="match status" value="1"/>
</dbReference>
<dbReference type="InterPro" id="IPR001650">
    <property type="entry name" value="Helicase_C-like"/>
</dbReference>
<evidence type="ECO:0000256" key="2">
    <source>
        <dbReference type="ARBA" id="ARBA00022741"/>
    </source>
</evidence>
<evidence type="ECO:0000259" key="11">
    <source>
        <dbReference type="PROSITE" id="PS51192"/>
    </source>
</evidence>
<dbReference type="GO" id="GO:0051321">
    <property type="term" value="P:meiotic cell cycle"/>
    <property type="evidence" value="ECO:0007669"/>
    <property type="project" value="UniProtKB-KW"/>
</dbReference>
<dbReference type="EC" id="5.6.2.4" evidence="9"/>
<dbReference type="GO" id="GO:0016787">
    <property type="term" value="F:hydrolase activity"/>
    <property type="evidence" value="ECO:0007669"/>
    <property type="project" value="UniProtKB-KW"/>
</dbReference>
<dbReference type="GO" id="GO:0005524">
    <property type="term" value="F:ATP binding"/>
    <property type="evidence" value="ECO:0007669"/>
    <property type="project" value="UniProtKB-KW"/>
</dbReference>
<dbReference type="InterPro" id="IPR052247">
    <property type="entry name" value="Meiotic_Crossover_Helicase"/>
</dbReference>
<comment type="catalytic activity">
    <reaction evidence="8">
        <text>Couples ATP hydrolysis with the unwinding of duplex DNA by translocating in the 3'-5' direction.</text>
        <dbReference type="EC" id="5.6.2.4"/>
    </reaction>
</comment>
<dbReference type="InterPro" id="IPR057842">
    <property type="entry name" value="WH_MER3"/>
</dbReference>